<dbReference type="KEGG" id="spha:D3Y57_02290"/>
<reference evidence="2 3" key="1">
    <citation type="submission" date="2018-09" db="EMBL/GenBank/DDBJ databases">
        <title>Sphingomonas peninsula sp. nov., isolated from fildes peninsula, Antarctic soil.</title>
        <authorList>
            <person name="Yingchao G."/>
        </authorList>
    </citation>
    <scope>NUCLEOTIDE SEQUENCE [LARGE SCALE GENOMIC DNA]</scope>
    <source>
        <strain evidence="2 3">YZ-8</strain>
        <plasmid evidence="2 3">unnamed1</plasmid>
    </source>
</reference>
<dbReference type="InterPro" id="IPR024047">
    <property type="entry name" value="MM3350-like_sf"/>
</dbReference>
<gene>
    <name evidence="2" type="ORF">D3Y57_02290</name>
</gene>
<dbReference type="InterPro" id="IPR012912">
    <property type="entry name" value="Plasmid_pRiA4b_Orf3-like"/>
</dbReference>
<dbReference type="EMBL" id="CP032828">
    <property type="protein sequence ID" value="AYJ84913.1"/>
    <property type="molecule type" value="Genomic_DNA"/>
</dbReference>
<dbReference type="AlphaFoldDB" id="A0A494TCV6"/>
<dbReference type="PANTHER" id="PTHR41878:SF1">
    <property type="entry name" value="TNPR PROTEIN"/>
    <property type="match status" value="1"/>
</dbReference>
<dbReference type="Pfam" id="PF07929">
    <property type="entry name" value="PRiA4_ORF3"/>
    <property type="match status" value="1"/>
</dbReference>
<sequence>MVTAMFEPHDFFVRAKVHIIGIAPPVRRTLELPMDLNLAQLHEVLQASIGWTDSHLHQFNIGGLTYGAPEFDQDGVMDQQTFEASSVRLVDFDYPYEAPILVFYLYDFGDSWEHILELTRHPREAGVKYPRCTAGLRSAPPEDVGGTSGYSDFLEAWHDPQHEDHKDMRRWAGRSFNPERFNLDVTNKAIARAIRRSRGSYRFRHEE</sequence>
<protein>
    <submittedName>
        <fullName evidence="2">Plasmid pRiA4b ORF-3 family protein</fullName>
    </submittedName>
</protein>
<proteinExistence type="predicted"/>
<keyword evidence="3" id="KW-1185">Reference proteome</keyword>
<dbReference type="Proteomes" id="UP000276254">
    <property type="component" value="Plasmid unnamed1"/>
</dbReference>
<accession>A0A494TCV6</accession>
<feature type="domain" description="Plasmid pRiA4b Orf3-like" evidence="1">
    <location>
        <begin position="13"/>
        <end position="184"/>
    </location>
</feature>
<dbReference type="RefSeq" id="WP_121150968.1">
    <property type="nucleotide sequence ID" value="NZ_CP032828.1"/>
</dbReference>
<evidence type="ECO:0000313" key="2">
    <source>
        <dbReference type="EMBL" id="AYJ84913.1"/>
    </source>
</evidence>
<dbReference type="Gene3D" id="3.10.290.30">
    <property type="entry name" value="MM3350-like"/>
    <property type="match status" value="1"/>
</dbReference>
<dbReference type="OrthoDB" id="9816539at2"/>
<name>A0A494TCV6_SPHPE</name>
<dbReference type="SUPFAM" id="SSF159941">
    <property type="entry name" value="MM3350-like"/>
    <property type="match status" value="1"/>
</dbReference>
<keyword evidence="2" id="KW-0614">Plasmid</keyword>
<evidence type="ECO:0000259" key="1">
    <source>
        <dbReference type="Pfam" id="PF07929"/>
    </source>
</evidence>
<evidence type="ECO:0000313" key="3">
    <source>
        <dbReference type="Proteomes" id="UP000276254"/>
    </source>
</evidence>
<dbReference type="PANTHER" id="PTHR41878">
    <property type="entry name" value="LEXA REPRESSOR-RELATED"/>
    <property type="match status" value="1"/>
</dbReference>
<organism evidence="2 3">
    <name type="scientific">Sphingomonas paeninsulae</name>
    <dbReference type="NCBI Taxonomy" id="2319844"/>
    <lineage>
        <taxon>Bacteria</taxon>
        <taxon>Pseudomonadati</taxon>
        <taxon>Pseudomonadota</taxon>
        <taxon>Alphaproteobacteria</taxon>
        <taxon>Sphingomonadales</taxon>
        <taxon>Sphingomonadaceae</taxon>
        <taxon>Sphingomonas</taxon>
    </lineage>
</organism>
<geneLocation type="plasmid" evidence="2">
    <name>unnamed1</name>
</geneLocation>